<comment type="similarity">
    <text evidence="1 3">Belongs to the short-chain dehydrogenases/reductases (SDR) family.</text>
</comment>
<proteinExistence type="inferred from homology"/>
<dbReference type="AlphaFoldDB" id="I7G0T6"/>
<organism evidence="5 6">
    <name type="scientific">Mycolicibacterium smegmatis (strain ATCC 700084 / mc(2)155)</name>
    <name type="common">Mycobacterium smegmatis</name>
    <dbReference type="NCBI Taxonomy" id="246196"/>
    <lineage>
        <taxon>Bacteria</taxon>
        <taxon>Bacillati</taxon>
        <taxon>Actinomycetota</taxon>
        <taxon>Actinomycetes</taxon>
        <taxon>Mycobacteriales</taxon>
        <taxon>Mycobacteriaceae</taxon>
        <taxon>Mycolicibacterium</taxon>
    </lineage>
</organism>
<dbReference type="SUPFAM" id="SSF51735">
    <property type="entry name" value="NAD(P)-binding Rossmann-fold domains"/>
    <property type="match status" value="1"/>
</dbReference>
<dbReference type="InterPro" id="IPR057326">
    <property type="entry name" value="KR_dom"/>
</dbReference>
<dbReference type="PRINTS" id="PR00081">
    <property type="entry name" value="GDHRDH"/>
</dbReference>
<reference evidence="5 6" key="2">
    <citation type="journal article" date="2009" name="Genome Res.">
        <title>Ortho-proteogenomics: multiple proteomes investigation through orthology and a new MS-based protocol.</title>
        <authorList>
            <person name="Gallien S."/>
            <person name="Perrodou E."/>
            <person name="Carapito C."/>
            <person name="Deshayes C."/>
            <person name="Reyrat J.M."/>
            <person name="Van Dorsselaer A."/>
            <person name="Poch O."/>
            <person name="Schaeffer C."/>
            <person name="Lecompte O."/>
        </authorList>
    </citation>
    <scope>NUCLEOTIDE SEQUENCE [LARGE SCALE GENOMIC DNA]</scope>
    <source>
        <strain evidence="6">ATCC 700084 / mc(2)155</strain>
    </source>
</reference>
<dbReference type="GO" id="GO:0016491">
    <property type="term" value="F:oxidoreductase activity"/>
    <property type="evidence" value="ECO:0007669"/>
    <property type="project" value="UniProtKB-KW"/>
</dbReference>
<dbReference type="Gene3D" id="3.40.50.720">
    <property type="entry name" value="NAD(P)-binding Rossmann-like Domain"/>
    <property type="match status" value="1"/>
</dbReference>
<dbReference type="GO" id="GO:0016020">
    <property type="term" value="C:membrane"/>
    <property type="evidence" value="ECO:0007669"/>
    <property type="project" value="TreeGrafter"/>
</dbReference>
<evidence type="ECO:0000256" key="1">
    <source>
        <dbReference type="ARBA" id="ARBA00006484"/>
    </source>
</evidence>
<dbReference type="InterPro" id="IPR036291">
    <property type="entry name" value="NAD(P)-bd_dom_sf"/>
</dbReference>
<dbReference type="Pfam" id="PF00106">
    <property type="entry name" value="adh_short"/>
    <property type="match status" value="1"/>
</dbReference>
<evidence type="ECO:0000313" key="6">
    <source>
        <dbReference type="Proteomes" id="UP000006158"/>
    </source>
</evidence>
<dbReference type="PATRIC" id="fig|246196.56.peg.2874"/>
<dbReference type="Proteomes" id="UP000006158">
    <property type="component" value="Chromosome"/>
</dbReference>
<accession>I7G0T6</accession>
<evidence type="ECO:0000256" key="2">
    <source>
        <dbReference type="ARBA" id="ARBA00023002"/>
    </source>
</evidence>
<dbReference type="PANTHER" id="PTHR44196">
    <property type="entry name" value="DEHYDROGENASE/REDUCTASE SDR FAMILY MEMBER 7B"/>
    <property type="match status" value="1"/>
</dbReference>
<feature type="domain" description="Ketoreductase" evidence="4">
    <location>
        <begin position="8"/>
        <end position="189"/>
    </location>
</feature>
<dbReference type="EMBL" id="CP001663">
    <property type="protein sequence ID" value="AFP39262.1"/>
    <property type="molecule type" value="Genomic_DNA"/>
</dbReference>
<dbReference type="KEGG" id="msg:MSMEI_2798"/>
<reference evidence="5 6" key="1">
    <citation type="journal article" date="2007" name="Genome Biol.">
        <title>Interrupted coding sequences in Mycobacterium smegmatis: authentic mutations or sequencing errors?</title>
        <authorList>
            <person name="Deshayes C."/>
            <person name="Perrodou E."/>
            <person name="Gallien S."/>
            <person name="Euphrasie D."/>
            <person name="Schaeffer C."/>
            <person name="Van-Dorsselaer A."/>
            <person name="Poch O."/>
            <person name="Lecompte O."/>
            <person name="Reyrat J.M."/>
        </authorList>
    </citation>
    <scope>NUCLEOTIDE SEQUENCE [LARGE SCALE GENOMIC DNA]</scope>
    <source>
        <strain evidence="6">ATCC 700084 / mc(2)155</strain>
    </source>
</reference>
<name>I7G0T6_MYCS2</name>
<protein>
    <submittedName>
        <fullName evidence="5">Short-chain dehydrogenase/reductase SDR</fullName>
    </submittedName>
</protein>
<evidence type="ECO:0000256" key="3">
    <source>
        <dbReference type="RuleBase" id="RU000363"/>
    </source>
</evidence>
<dbReference type="PRINTS" id="PR00080">
    <property type="entry name" value="SDRFAMILY"/>
</dbReference>
<gene>
    <name evidence="5" type="ordered locus">MSMEI_2798</name>
</gene>
<evidence type="ECO:0000313" key="5">
    <source>
        <dbReference type="EMBL" id="AFP39262.1"/>
    </source>
</evidence>
<dbReference type="CDD" id="cd05233">
    <property type="entry name" value="SDR_c"/>
    <property type="match status" value="1"/>
</dbReference>
<keyword evidence="2" id="KW-0560">Oxidoreductase</keyword>
<dbReference type="SMART" id="SM00822">
    <property type="entry name" value="PKS_KR"/>
    <property type="match status" value="1"/>
</dbReference>
<dbReference type="PANTHER" id="PTHR44196:SF1">
    <property type="entry name" value="DEHYDROGENASE_REDUCTASE SDR FAMILY MEMBER 7B"/>
    <property type="match status" value="1"/>
</dbReference>
<evidence type="ECO:0000259" key="4">
    <source>
        <dbReference type="SMART" id="SM00822"/>
    </source>
</evidence>
<sequence>MRMRIADRVFVVTGAGNGMGREVALGLARRGAHVAAVDLDEAGLAGTAERARGTGARMSTHVLNVTDRDAVAGLPDAVLDVHGQIDGLVNIAGIAQRFALFTDLEADQIDRVTTVNFLGTVQMCRAFLPVLRQRPEANITNMSSLSALVPFASQVLYSASKAAVQQFSEGLDAELADTNVRVVTVFPGQVSTNLAQNSGVKMLDAGGRRAPVTTPEAAGRKIVTGIAKDRYRVIIGTDAHVLYTLSRLAPRRTARMVAKQIKSVL</sequence>
<dbReference type="InterPro" id="IPR002347">
    <property type="entry name" value="SDR_fam"/>
</dbReference>